<dbReference type="GO" id="GO:0003700">
    <property type="term" value="F:DNA-binding transcription factor activity"/>
    <property type="evidence" value="ECO:0007669"/>
    <property type="project" value="TreeGrafter"/>
</dbReference>
<dbReference type="Proteomes" id="UP000237105">
    <property type="component" value="Unassembled WGS sequence"/>
</dbReference>
<feature type="domain" description="Calmodulin binding protein central" evidence="9">
    <location>
        <begin position="243"/>
        <end position="305"/>
    </location>
</feature>
<evidence type="ECO:0000256" key="5">
    <source>
        <dbReference type="ARBA" id="ARBA00023159"/>
    </source>
</evidence>
<dbReference type="Pfam" id="PF20451">
    <property type="entry name" value="Calmod_bind_M"/>
    <property type="match status" value="1"/>
</dbReference>
<evidence type="ECO:0000256" key="4">
    <source>
        <dbReference type="ARBA" id="ARBA00023125"/>
    </source>
</evidence>
<reference evidence="12" key="1">
    <citation type="submission" date="2016-06" db="EMBL/GenBank/DDBJ databases">
        <title>Parallel loss of symbiosis genes in relatives of nitrogen-fixing non-legume Parasponia.</title>
        <authorList>
            <person name="Van Velzen R."/>
            <person name="Holmer R."/>
            <person name="Bu F."/>
            <person name="Rutten L."/>
            <person name="Van Zeijl A."/>
            <person name="Liu W."/>
            <person name="Santuari L."/>
            <person name="Cao Q."/>
            <person name="Sharma T."/>
            <person name="Shen D."/>
            <person name="Roswanjaya Y."/>
            <person name="Wardhani T."/>
            <person name="Kalhor M.S."/>
            <person name="Jansen J."/>
            <person name="Van den Hoogen J."/>
            <person name="Gungor B."/>
            <person name="Hartog M."/>
            <person name="Hontelez J."/>
            <person name="Verver J."/>
            <person name="Yang W.-C."/>
            <person name="Schijlen E."/>
            <person name="Repin R."/>
            <person name="Schilthuizen M."/>
            <person name="Schranz E."/>
            <person name="Heidstra R."/>
            <person name="Miyata K."/>
            <person name="Fedorova E."/>
            <person name="Kohlen W."/>
            <person name="Bisseling T."/>
            <person name="Smit S."/>
            <person name="Geurts R."/>
        </authorList>
    </citation>
    <scope>NUCLEOTIDE SEQUENCE [LARGE SCALE GENOMIC DNA]</scope>
    <source>
        <strain evidence="12">cv. WU1-14</strain>
    </source>
</reference>
<evidence type="ECO:0000256" key="3">
    <source>
        <dbReference type="ARBA" id="ARBA00023015"/>
    </source>
</evidence>
<sequence length="576" mass="65040">MTAKRNFPEEGHGGYNVPLRDSKRRPIFKSLIGDLTRGLSLNEAVWEPFLRRVVRDEVERAVFSILNSRPPVPQAGSSGGSGLQLHFVNKLPGTIFTGSRIESEESTHVQIILTNASSQTIVNSGPLSSIKIEVVALNGEFGSDDQEDWTEKEFNDSIVREREGKRPLVTGELTLTLRGGVGYVGNIVFTDNSSWIRSRKFRLGARVVQKVTGEVRIREARSEPFVVKDHRGELYKKHHPPQLHDEIWRLEKIAKDGAFHKKLASYRIETVKEFLQMYMRDQSLLRNILNGISKRTWNVIVQHAMNYVNDNKFYAHHRVELDVSIYFNSIYKVVGASFSGGFCTPEELTPSQKALVENLKQQAYTNENALVLVDDFSIAGLPRPLASLQAAPFNDQSLDLQHEFQLMQEDQPVIQLGLSQPSTQSSYPCGAESSHQLVISAPQNNHPYHDSPQTHRNSFSMEDFISTHFNGEPNWSPASSQGQMVPSNHFAAENLFQLQTPSFSPITTTWEQGPSFLFTANNEAEHGLFPHIPGFVHISKDRKRKASWCKLRAAFKCWLSVKLAARKMARPLYLGY</sequence>
<dbReference type="PANTHER" id="PTHR31713">
    <property type="entry name" value="OS02G0177800 PROTEIN"/>
    <property type="match status" value="1"/>
</dbReference>
<keyword evidence="4" id="KW-0238">DNA-binding</keyword>
<evidence type="ECO:0000256" key="1">
    <source>
        <dbReference type="ARBA" id="ARBA00004123"/>
    </source>
</evidence>
<keyword evidence="3" id="KW-0805">Transcription regulation</keyword>
<feature type="domain" description="Calmodulin binding protein C-terminal" evidence="10">
    <location>
        <begin position="312"/>
        <end position="371"/>
    </location>
</feature>
<evidence type="ECO:0000259" key="10">
    <source>
        <dbReference type="Pfam" id="PF20452"/>
    </source>
</evidence>
<evidence type="ECO:0000256" key="2">
    <source>
        <dbReference type="ARBA" id="ARBA00007214"/>
    </source>
</evidence>
<comment type="caution">
    <text evidence="11">The sequence shown here is derived from an EMBL/GenBank/DDBJ whole genome shotgun (WGS) entry which is preliminary data.</text>
</comment>
<dbReference type="Pfam" id="PF07887">
    <property type="entry name" value="Calmodulin_bind"/>
    <property type="match status" value="1"/>
</dbReference>
<evidence type="ECO:0000256" key="7">
    <source>
        <dbReference type="ARBA" id="ARBA00023242"/>
    </source>
</evidence>
<evidence type="ECO:0000259" key="9">
    <source>
        <dbReference type="Pfam" id="PF20451"/>
    </source>
</evidence>
<protein>
    <submittedName>
        <fullName evidence="11">Calmodulin-binding protein</fullName>
    </submittedName>
</protein>
<keyword evidence="5" id="KW-0010">Activator</keyword>
<evidence type="ECO:0000256" key="6">
    <source>
        <dbReference type="ARBA" id="ARBA00023163"/>
    </source>
</evidence>
<keyword evidence="6" id="KW-0804">Transcription</keyword>
<comment type="subcellular location">
    <subcellularLocation>
        <location evidence="1">Nucleus</location>
    </subcellularLocation>
</comment>
<dbReference type="EMBL" id="JXTB01000075">
    <property type="protein sequence ID" value="PON67034.1"/>
    <property type="molecule type" value="Genomic_DNA"/>
</dbReference>
<dbReference type="PANTHER" id="PTHR31713:SF43">
    <property type="entry name" value="CALMODULIN-BINDING PROTEIN 60 G"/>
    <property type="match status" value="1"/>
</dbReference>
<proteinExistence type="inferred from homology"/>
<comment type="similarity">
    <text evidence="2">Belongs to the plant ACBP60 protein family.</text>
</comment>
<gene>
    <name evidence="11" type="ORF">PanWU01x14_106160</name>
</gene>
<dbReference type="GO" id="GO:0005634">
    <property type="term" value="C:nucleus"/>
    <property type="evidence" value="ECO:0007669"/>
    <property type="project" value="UniProtKB-SubCell"/>
</dbReference>
<dbReference type="AlphaFoldDB" id="A0A2P5D150"/>
<dbReference type="InterPro" id="IPR046830">
    <property type="entry name" value="Calmod_bind_M"/>
</dbReference>
<dbReference type="GO" id="GO:0005516">
    <property type="term" value="F:calmodulin binding"/>
    <property type="evidence" value="ECO:0007669"/>
    <property type="project" value="InterPro"/>
</dbReference>
<organism evidence="11 12">
    <name type="scientific">Parasponia andersonii</name>
    <name type="common">Sponia andersonii</name>
    <dbReference type="NCBI Taxonomy" id="3476"/>
    <lineage>
        <taxon>Eukaryota</taxon>
        <taxon>Viridiplantae</taxon>
        <taxon>Streptophyta</taxon>
        <taxon>Embryophyta</taxon>
        <taxon>Tracheophyta</taxon>
        <taxon>Spermatophyta</taxon>
        <taxon>Magnoliopsida</taxon>
        <taxon>eudicotyledons</taxon>
        <taxon>Gunneridae</taxon>
        <taxon>Pentapetalae</taxon>
        <taxon>rosids</taxon>
        <taxon>fabids</taxon>
        <taxon>Rosales</taxon>
        <taxon>Cannabaceae</taxon>
        <taxon>Parasponia</taxon>
    </lineage>
</organism>
<dbReference type="OrthoDB" id="748178at2759"/>
<evidence type="ECO:0000313" key="12">
    <source>
        <dbReference type="Proteomes" id="UP000237105"/>
    </source>
</evidence>
<dbReference type="InterPro" id="IPR012416">
    <property type="entry name" value="CBP60"/>
</dbReference>
<keyword evidence="12" id="KW-1185">Reference proteome</keyword>
<dbReference type="GO" id="GO:0080142">
    <property type="term" value="P:regulation of salicylic acid biosynthetic process"/>
    <property type="evidence" value="ECO:0007669"/>
    <property type="project" value="TreeGrafter"/>
</dbReference>
<keyword evidence="7" id="KW-0539">Nucleus</keyword>
<dbReference type="InterPro" id="IPR046831">
    <property type="entry name" value="Calmodulin_bind_N"/>
</dbReference>
<evidence type="ECO:0000259" key="8">
    <source>
        <dbReference type="Pfam" id="PF07887"/>
    </source>
</evidence>
<dbReference type="InterPro" id="IPR046829">
    <property type="entry name" value="Calmod_bind_C"/>
</dbReference>
<accession>A0A2P5D150</accession>
<dbReference type="STRING" id="3476.A0A2P5D150"/>
<name>A0A2P5D150_PARAD</name>
<feature type="domain" description="Calmodulin binding protein-like N-terminal" evidence="8">
    <location>
        <begin position="83"/>
        <end position="230"/>
    </location>
</feature>
<evidence type="ECO:0000313" key="11">
    <source>
        <dbReference type="EMBL" id="PON67034.1"/>
    </source>
</evidence>
<dbReference type="Pfam" id="PF20452">
    <property type="entry name" value="Calmod_bind_C"/>
    <property type="match status" value="1"/>
</dbReference>
<dbReference type="GO" id="GO:0043565">
    <property type="term" value="F:sequence-specific DNA binding"/>
    <property type="evidence" value="ECO:0007669"/>
    <property type="project" value="TreeGrafter"/>
</dbReference>